<feature type="non-terminal residue" evidence="1">
    <location>
        <position position="1"/>
    </location>
</feature>
<gene>
    <name evidence="1" type="ORF">scyTo_0016933</name>
</gene>
<comment type="caution">
    <text evidence="1">The sequence shown here is derived from an EMBL/GenBank/DDBJ whole genome shotgun (WGS) entry which is preliminary data.</text>
</comment>
<protein>
    <submittedName>
        <fullName evidence="1">Uncharacterized protein</fullName>
    </submittedName>
</protein>
<reference evidence="1 2" key="1">
    <citation type="journal article" date="2018" name="Nat. Ecol. Evol.">
        <title>Shark genomes provide insights into elasmobranch evolution and the origin of vertebrates.</title>
        <authorList>
            <person name="Hara Y"/>
            <person name="Yamaguchi K"/>
            <person name="Onimaru K"/>
            <person name="Kadota M"/>
            <person name="Koyanagi M"/>
            <person name="Keeley SD"/>
            <person name="Tatsumi K"/>
            <person name="Tanaka K"/>
            <person name="Motone F"/>
            <person name="Kageyama Y"/>
            <person name="Nozu R"/>
            <person name="Adachi N"/>
            <person name="Nishimura O"/>
            <person name="Nakagawa R"/>
            <person name="Tanegashima C"/>
            <person name="Kiyatake I"/>
            <person name="Matsumoto R"/>
            <person name="Murakumo K"/>
            <person name="Nishida K"/>
            <person name="Terakita A"/>
            <person name="Kuratani S"/>
            <person name="Sato K"/>
            <person name="Hyodo S Kuraku.S."/>
        </authorList>
    </citation>
    <scope>NUCLEOTIDE SEQUENCE [LARGE SCALE GENOMIC DNA]</scope>
</reference>
<evidence type="ECO:0000313" key="1">
    <source>
        <dbReference type="EMBL" id="GCB79265.1"/>
    </source>
</evidence>
<accession>A0A401Q1K0</accession>
<proteinExistence type="predicted"/>
<organism evidence="1 2">
    <name type="scientific">Scyliorhinus torazame</name>
    <name type="common">Cloudy catshark</name>
    <name type="synonym">Catulus torazame</name>
    <dbReference type="NCBI Taxonomy" id="75743"/>
    <lineage>
        <taxon>Eukaryota</taxon>
        <taxon>Metazoa</taxon>
        <taxon>Chordata</taxon>
        <taxon>Craniata</taxon>
        <taxon>Vertebrata</taxon>
        <taxon>Chondrichthyes</taxon>
        <taxon>Elasmobranchii</taxon>
        <taxon>Galeomorphii</taxon>
        <taxon>Galeoidea</taxon>
        <taxon>Carcharhiniformes</taxon>
        <taxon>Scyliorhinidae</taxon>
        <taxon>Scyliorhinus</taxon>
    </lineage>
</organism>
<sequence>INENLDQKNRIRRSQHGFVMDFQSRRGKLIDYALVHSDLPVWMNKPRKKLFFPSTSIGSSSCC</sequence>
<dbReference type="Proteomes" id="UP000288216">
    <property type="component" value="Unassembled WGS sequence"/>
</dbReference>
<keyword evidence="2" id="KW-1185">Reference proteome</keyword>
<dbReference type="AlphaFoldDB" id="A0A401Q1K0"/>
<name>A0A401Q1K0_SCYTO</name>
<evidence type="ECO:0000313" key="2">
    <source>
        <dbReference type="Proteomes" id="UP000288216"/>
    </source>
</evidence>
<dbReference type="EMBL" id="BFAA01010617">
    <property type="protein sequence ID" value="GCB79265.1"/>
    <property type="molecule type" value="Genomic_DNA"/>
</dbReference>